<evidence type="ECO:0000313" key="2">
    <source>
        <dbReference type="EnsemblMetazoa" id="tetur30g01650.1"/>
    </source>
</evidence>
<dbReference type="EnsemblMetazoa" id="tetur30g01650.1">
    <property type="protein sequence ID" value="tetur30g01650.1"/>
    <property type="gene ID" value="tetur30g01650"/>
</dbReference>
<dbReference type="HOGENOM" id="CLU_385591_0_0_1"/>
<evidence type="ECO:0000256" key="1">
    <source>
        <dbReference type="SAM" id="SignalP"/>
    </source>
</evidence>
<proteinExistence type="predicted"/>
<reference evidence="3" key="1">
    <citation type="submission" date="2011-08" db="EMBL/GenBank/DDBJ databases">
        <authorList>
            <person name="Rombauts S."/>
        </authorList>
    </citation>
    <scope>NUCLEOTIDE SEQUENCE</scope>
    <source>
        <strain evidence="3">London</strain>
    </source>
</reference>
<gene>
    <name evidence="2" type="primary">107369231</name>
</gene>
<keyword evidence="1" id="KW-0732">Signal</keyword>
<organism evidence="2 3">
    <name type="scientific">Tetranychus urticae</name>
    <name type="common">Two-spotted spider mite</name>
    <dbReference type="NCBI Taxonomy" id="32264"/>
    <lineage>
        <taxon>Eukaryota</taxon>
        <taxon>Metazoa</taxon>
        <taxon>Ecdysozoa</taxon>
        <taxon>Arthropoda</taxon>
        <taxon>Chelicerata</taxon>
        <taxon>Arachnida</taxon>
        <taxon>Acari</taxon>
        <taxon>Acariformes</taxon>
        <taxon>Trombidiformes</taxon>
        <taxon>Prostigmata</taxon>
        <taxon>Eleutherengona</taxon>
        <taxon>Raphignathae</taxon>
        <taxon>Tetranychoidea</taxon>
        <taxon>Tetranychidae</taxon>
        <taxon>Tetranychus</taxon>
    </lineage>
</organism>
<feature type="signal peptide" evidence="1">
    <location>
        <begin position="1"/>
        <end position="22"/>
    </location>
</feature>
<dbReference type="Proteomes" id="UP000015104">
    <property type="component" value="Unassembled WGS sequence"/>
</dbReference>
<dbReference type="AlphaFoldDB" id="T1L0R3"/>
<protein>
    <submittedName>
        <fullName evidence="2">Uncharacterized protein</fullName>
    </submittedName>
</protein>
<feature type="chain" id="PRO_5007729075" evidence="1">
    <location>
        <begin position="23"/>
        <end position="314"/>
    </location>
</feature>
<reference evidence="2" key="2">
    <citation type="submission" date="2015-06" db="UniProtKB">
        <authorList>
            <consortium name="EnsemblMetazoa"/>
        </authorList>
    </citation>
    <scope>IDENTIFICATION</scope>
</reference>
<name>T1L0R3_TETUR</name>
<evidence type="ECO:0000313" key="3">
    <source>
        <dbReference type="Proteomes" id="UP000015104"/>
    </source>
</evidence>
<accession>T1L0R3</accession>
<dbReference type="EMBL" id="CAEY01000869">
    <property type="status" value="NOT_ANNOTATED_CDS"/>
    <property type="molecule type" value="Genomic_DNA"/>
</dbReference>
<sequence>MKLTQFSPFKVIILAYLQCLFSSSLPQLEEGKFLIQISDQYSAPLVVSFLHDRITINKQMLEKIGNSLTLDQQKKDYFDLSVQCLEILDSHLITLQKANYFDFNGTSKAKYFIELFNVYNEMYPVELGLNGMIFNDMSISTYDSLNKFLAIKSNDQLILETQKLTHSVKKDLDAKLRNETCNRLQRLACKLAISKLESLTNHFTVKPVELYEPYIYKSEPVYNSRADIAETLHKIKLMARLFHTLYSSLGRPGTSTNEPYIEFPSTTPLYYTSTNIPTNIPISIPRKNPTKNSTKMPTMPTMGSGFVPMYDDAY</sequence>
<keyword evidence="3" id="KW-1185">Reference proteome</keyword>